<dbReference type="GO" id="GO:0019288">
    <property type="term" value="P:isopentenyl diphosphate biosynthetic process, methylerythritol 4-phosphate pathway"/>
    <property type="evidence" value="ECO:0007669"/>
    <property type="project" value="UniProtKB-UniRule"/>
</dbReference>
<dbReference type="GO" id="GO:0005524">
    <property type="term" value="F:ATP binding"/>
    <property type="evidence" value="ECO:0007669"/>
    <property type="project" value="UniProtKB-UniRule"/>
</dbReference>
<evidence type="ECO:0000256" key="2">
    <source>
        <dbReference type="ARBA" id="ARBA00012052"/>
    </source>
</evidence>
<dbReference type="InterPro" id="IPR036554">
    <property type="entry name" value="GHMP_kinase_C_sf"/>
</dbReference>
<evidence type="ECO:0000259" key="12">
    <source>
        <dbReference type="Pfam" id="PF08544"/>
    </source>
</evidence>
<dbReference type="InterPro" id="IPR006204">
    <property type="entry name" value="GHMP_kinase_N_dom"/>
</dbReference>
<name>A0A6G9IE70_9GAMM</name>
<dbReference type="InParanoid" id="A0A6G9IE70"/>
<comment type="catalytic activity">
    <reaction evidence="10">
        <text>4-CDP-2-C-methyl-D-erythritol + ATP = 4-CDP-2-C-methyl-D-erythritol 2-phosphate + ADP + H(+)</text>
        <dbReference type="Rhea" id="RHEA:18437"/>
        <dbReference type="ChEBI" id="CHEBI:15378"/>
        <dbReference type="ChEBI" id="CHEBI:30616"/>
        <dbReference type="ChEBI" id="CHEBI:57823"/>
        <dbReference type="ChEBI" id="CHEBI:57919"/>
        <dbReference type="ChEBI" id="CHEBI:456216"/>
        <dbReference type="EC" id="2.7.1.148"/>
    </reaction>
</comment>
<dbReference type="FunCoup" id="A0A6G9IE70">
    <property type="interactions" value="281"/>
</dbReference>
<sequence>MIRWPSPAKLNLFLYITGRRPNSSYHNLQTLFQFLDYCDYLTFQVREDTEINLLTPIKNVPDQSNLIVIAAKLLRLYALENKIHTDKPMGVDISIEKILPMGGGIGGASSNAATVLVAMNKLWDLNLSTEQLMDLGRKIGADVAIFIYGHCAFAEGVGDQFQPVHVAEKWYIVARPDVEISTAKVFGEPDLKRDSVTKNITELLNSPFSNDCEPVVRQQYPEVDRVIRTLSKHSLARLTGTGSCVFAEFESEAKARQVQQCLPDDIESFVAKGVNYSPLLNFSA</sequence>
<evidence type="ECO:0000313" key="14">
    <source>
        <dbReference type="Proteomes" id="UP000501168"/>
    </source>
</evidence>
<keyword evidence="7 10" id="KW-0067">ATP-binding</keyword>
<dbReference type="HAMAP" id="MF_00061">
    <property type="entry name" value="IspE"/>
    <property type="match status" value="1"/>
</dbReference>
<accession>A0A6G9IE70</accession>
<dbReference type="InterPro" id="IPR004424">
    <property type="entry name" value="IspE"/>
</dbReference>
<evidence type="ECO:0000256" key="6">
    <source>
        <dbReference type="ARBA" id="ARBA00022777"/>
    </source>
</evidence>
<reference evidence="13 14" key="1">
    <citation type="submission" date="2020-03" db="EMBL/GenBank/DDBJ databases">
        <title>Complete genome sequence of Orbus sp. IPMB12 (BCRC 80908).</title>
        <authorList>
            <person name="Lo W.-S."/>
            <person name="Chang T.-H."/>
            <person name="Kuo C.-H."/>
        </authorList>
    </citation>
    <scope>NUCLEOTIDE SEQUENCE [LARGE SCALE GENOMIC DNA]</scope>
    <source>
        <strain evidence="13 14">IPMB12</strain>
    </source>
</reference>
<feature type="domain" description="GHMP kinase N-terminal" evidence="11">
    <location>
        <begin position="66"/>
        <end position="149"/>
    </location>
</feature>
<dbReference type="Gene3D" id="3.30.70.890">
    <property type="entry name" value="GHMP kinase, C-terminal domain"/>
    <property type="match status" value="1"/>
</dbReference>
<dbReference type="GO" id="GO:0050515">
    <property type="term" value="F:4-(cytidine 5'-diphospho)-2-C-methyl-D-erythritol kinase activity"/>
    <property type="evidence" value="ECO:0007669"/>
    <property type="project" value="UniProtKB-UniRule"/>
</dbReference>
<dbReference type="PANTHER" id="PTHR43527">
    <property type="entry name" value="4-DIPHOSPHOCYTIDYL-2-C-METHYL-D-ERYTHRITOL KINASE, CHLOROPLASTIC"/>
    <property type="match status" value="1"/>
</dbReference>
<dbReference type="NCBIfam" id="TIGR00154">
    <property type="entry name" value="ispE"/>
    <property type="match status" value="1"/>
</dbReference>
<keyword evidence="8 10" id="KW-0414">Isoprene biosynthesis</keyword>
<evidence type="ECO:0000256" key="4">
    <source>
        <dbReference type="ARBA" id="ARBA00022679"/>
    </source>
</evidence>
<proteinExistence type="inferred from homology"/>
<evidence type="ECO:0000256" key="3">
    <source>
        <dbReference type="ARBA" id="ARBA00017473"/>
    </source>
</evidence>
<evidence type="ECO:0000256" key="8">
    <source>
        <dbReference type="ARBA" id="ARBA00023229"/>
    </source>
</evidence>
<gene>
    <name evidence="10 13" type="primary">ispE</name>
    <name evidence="13" type="ORF">IPMB12_10670</name>
</gene>
<dbReference type="Pfam" id="PF00288">
    <property type="entry name" value="GHMP_kinases_N"/>
    <property type="match status" value="1"/>
</dbReference>
<dbReference type="Gene3D" id="3.30.230.10">
    <property type="match status" value="1"/>
</dbReference>
<evidence type="ECO:0000259" key="11">
    <source>
        <dbReference type="Pfam" id="PF00288"/>
    </source>
</evidence>
<feature type="domain" description="GHMP kinase C-terminal" evidence="12">
    <location>
        <begin position="203"/>
        <end position="263"/>
    </location>
</feature>
<dbReference type="EMBL" id="CP050253">
    <property type="protein sequence ID" value="QIQ22109.1"/>
    <property type="molecule type" value="Genomic_DNA"/>
</dbReference>
<dbReference type="RefSeq" id="WP_166917406.1">
    <property type="nucleotide sequence ID" value="NZ_CP050253.1"/>
</dbReference>
<feature type="active site" evidence="10">
    <location>
        <position position="9"/>
    </location>
</feature>
<keyword evidence="14" id="KW-1185">Reference proteome</keyword>
<keyword evidence="6 10" id="KW-0418">Kinase</keyword>
<dbReference type="EC" id="2.7.1.148" evidence="2 10"/>
<dbReference type="Proteomes" id="UP000501168">
    <property type="component" value="Chromosome"/>
</dbReference>
<evidence type="ECO:0000256" key="7">
    <source>
        <dbReference type="ARBA" id="ARBA00022840"/>
    </source>
</evidence>
<dbReference type="SUPFAM" id="SSF54211">
    <property type="entry name" value="Ribosomal protein S5 domain 2-like"/>
    <property type="match status" value="1"/>
</dbReference>
<dbReference type="UniPathway" id="UPA00056">
    <property type="reaction ID" value="UER00094"/>
</dbReference>
<dbReference type="AlphaFoldDB" id="A0A6G9IE70"/>
<dbReference type="PANTHER" id="PTHR43527:SF2">
    <property type="entry name" value="4-DIPHOSPHOCYTIDYL-2-C-METHYL-D-ERYTHRITOL KINASE, CHLOROPLASTIC"/>
    <property type="match status" value="1"/>
</dbReference>
<protein>
    <recommendedName>
        <fullName evidence="3 10">4-diphosphocytidyl-2-C-methyl-D-erythritol kinase</fullName>
        <shortName evidence="10">CMK</shortName>
        <ecNumber evidence="2 10">2.7.1.148</ecNumber>
    </recommendedName>
    <alternativeName>
        <fullName evidence="9 10">4-(cytidine-5'-diphospho)-2-C-methyl-D-erythritol kinase</fullName>
    </alternativeName>
</protein>
<dbReference type="PIRSF" id="PIRSF010376">
    <property type="entry name" value="IspE"/>
    <property type="match status" value="1"/>
</dbReference>
<comment type="pathway">
    <text evidence="10">Isoprenoid biosynthesis; isopentenyl diphosphate biosynthesis via DXP pathway; isopentenyl diphosphate from 1-deoxy-D-xylulose 5-phosphate: step 3/6.</text>
</comment>
<evidence type="ECO:0000256" key="9">
    <source>
        <dbReference type="ARBA" id="ARBA00032554"/>
    </source>
</evidence>
<dbReference type="InterPro" id="IPR013750">
    <property type="entry name" value="GHMP_kinase_C_dom"/>
</dbReference>
<evidence type="ECO:0000313" key="13">
    <source>
        <dbReference type="EMBL" id="QIQ22109.1"/>
    </source>
</evidence>
<evidence type="ECO:0000256" key="1">
    <source>
        <dbReference type="ARBA" id="ARBA00009684"/>
    </source>
</evidence>
<feature type="binding site" evidence="10">
    <location>
        <begin position="100"/>
        <end position="110"/>
    </location>
    <ligand>
        <name>ATP</name>
        <dbReference type="ChEBI" id="CHEBI:30616"/>
    </ligand>
</feature>
<comment type="similarity">
    <text evidence="1 10">Belongs to the GHMP kinase family. IspE subfamily.</text>
</comment>
<dbReference type="InterPro" id="IPR014721">
    <property type="entry name" value="Ribsml_uS5_D2-typ_fold_subgr"/>
</dbReference>
<dbReference type="GO" id="GO:0016114">
    <property type="term" value="P:terpenoid biosynthetic process"/>
    <property type="evidence" value="ECO:0007669"/>
    <property type="project" value="UniProtKB-UniRule"/>
</dbReference>
<dbReference type="InterPro" id="IPR020568">
    <property type="entry name" value="Ribosomal_Su5_D2-typ_SF"/>
</dbReference>
<feature type="active site" evidence="10">
    <location>
        <position position="142"/>
    </location>
</feature>
<evidence type="ECO:0000256" key="5">
    <source>
        <dbReference type="ARBA" id="ARBA00022741"/>
    </source>
</evidence>
<keyword evidence="4 10" id="KW-0808">Transferase</keyword>
<evidence type="ECO:0000256" key="10">
    <source>
        <dbReference type="HAMAP-Rule" id="MF_00061"/>
    </source>
</evidence>
<comment type="function">
    <text evidence="10">Catalyzes the phosphorylation of the position 2 hydroxy group of 4-diphosphocytidyl-2C-methyl-D-erythritol.</text>
</comment>
<dbReference type="KEGG" id="orb:IPMB12_10670"/>
<dbReference type="Pfam" id="PF08544">
    <property type="entry name" value="GHMP_kinases_C"/>
    <property type="match status" value="1"/>
</dbReference>
<organism evidence="13 14">
    <name type="scientific">Zophobihabitans entericus</name>
    <dbReference type="NCBI Taxonomy" id="1635327"/>
    <lineage>
        <taxon>Bacteria</taxon>
        <taxon>Pseudomonadati</taxon>
        <taxon>Pseudomonadota</taxon>
        <taxon>Gammaproteobacteria</taxon>
        <taxon>Orbales</taxon>
        <taxon>Orbaceae</taxon>
        <taxon>Zophobihabitans</taxon>
    </lineage>
</organism>
<keyword evidence="5 10" id="KW-0547">Nucleotide-binding</keyword>
<dbReference type="SUPFAM" id="SSF55060">
    <property type="entry name" value="GHMP Kinase, C-terminal domain"/>
    <property type="match status" value="1"/>
</dbReference>